<dbReference type="InterPro" id="IPR036291">
    <property type="entry name" value="NAD(P)-bd_dom_sf"/>
</dbReference>
<dbReference type="NCBIfam" id="NF006597">
    <property type="entry name" value="PRK09134.1"/>
    <property type="match status" value="1"/>
</dbReference>
<protein>
    <submittedName>
        <fullName evidence="3">NAD(P)-dependent dehydrogenase (Short-subunit alcohol dehydrogenase family)</fullName>
    </submittedName>
</protein>
<dbReference type="GO" id="GO:0016491">
    <property type="term" value="F:oxidoreductase activity"/>
    <property type="evidence" value="ECO:0007669"/>
    <property type="project" value="UniProtKB-KW"/>
</dbReference>
<comment type="similarity">
    <text evidence="1">Belongs to the short-chain dehydrogenases/reductases (SDR) family.</text>
</comment>
<dbReference type="Gene3D" id="3.40.50.720">
    <property type="entry name" value="NAD(P)-binding Rossmann-like Domain"/>
    <property type="match status" value="1"/>
</dbReference>
<dbReference type="AlphaFoldDB" id="A0A2V3U088"/>
<accession>A0A2V3U088</accession>
<evidence type="ECO:0000256" key="2">
    <source>
        <dbReference type="ARBA" id="ARBA00023002"/>
    </source>
</evidence>
<proteinExistence type="inferred from homology"/>
<dbReference type="OrthoDB" id="9786360at2"/>
<dbReference type="EMBL" id="QJJK01000009">
    <property type="protein sequence ID" value="PXW55714.1"/>
    <property type="molecule type" value="Genomic_DNA"/>
</dbReference>
<dbReference type="Proteomes" id="UP000248021">
    <property type="component" value="Unassembled WGS sequence"/>
</dbReference>
<dbReference type="RefSeq" id="WP_110376495.1">
    <property type="nucleotide sequence ID" value="NZ_CAKNFM010000006.1"/>
</dbReference>
<dbReference type="InterPro" id="IPR002347">
    <property type="entry name" value="SDR_fam"/>
</dbReference>
<gene>
    <name evidence="3" type="ORF">C7450_109122</name>
</gene>
<evidence type="ECO:0000313" key="3">
    <source>
        <dbReference type="EMBL" id="PXW55714.1"/>
    </source>
</evidence>
<evidence type="ECO:0000313" key="4">
    <source>
        <dbReference type="Proteomes" id="UP000248021"/>
    </source>
</evidence>
<dbReference type="Pfam" id="PF13561">
    <property type="entry name" value="adh_short_C2"/>
    <property type="match status" value="1"/>
</dbReference>
<dbReference type="PRINTS" id="PR00081">
    <property type="entry name" value="GDHRDH"/>
</dbReference>
<keyword evidence="4" id="KW-1185">Reference proteome</keyword>
<comment type="caution">
    <text evidence="3">The sequence shown here is derived from an EMBL/GenBank/DDBJ whole genome shotgun (WGS) entry which is preliminary data.</text>
</comment>
<reference evidence="3 4" key="1">
    <citation type="submission" date="2018-05" db="EMBL/GenBank/DDBJ databases">
        <title>Genomic Encyclopedia of Type Strains, Phase IV (KMG-IV): sequencing the most valuable type-strain genomes for metagenomic binning, comparative biology and taxonomic classification.</title>
        <authorList>
            <person name="Goeker M."/>
        </authorList>
    </citation>
    <scope>NUCLEOTIDE SEQUENCE [LARGE SCALE GENOMIC DNA]</scope>
    <source>
        <strain evidence="3 4">DSM 6462</strain>
    </source>
</reference>
<dbReference type="SUPFAM" id="SSF51735">
    <property type="entry name" value="NAD(P)-binding Rossmann-fold domains"/>
    <property type="match status" value="1"/>
</dbReference>
<dbReference type="PANTHER" id="PTHR43639:SF1">
    <property type="entry name" value="SHORT-CHAIN DEHYDROGENASE_REDUCTASE FAMILY PROTEIN"/>
    <property type="match status" value="1"/>
</dbReference>
<organism evidence="3 4">
    <name type="scientific">Chelatococcus asaccharovorans</name>
    <dbReference type="NCBI Taxonomy" id="28210"/>
    <lineage>
        <taxon>Bacteria</taxon>
        <taxon>Pseudomonadati</taxon>
        <taxon>Pseudomonadota</taxon>
        <taxon>Alphaproteobacteria</taxon>
        <taxon>Hyphomicrobiales</taxon>
        <taxon>Chelatococcaceae</taxon>
        <taxon>Chelatococcus</taxon>
    </lineage>
</organism>
<name>A0A2V3U088_9HYPH</name>
<evidence type="ECO:0000256" key="1">
    <source>
        <dbReference type="ARBA" id="ARBA00006484"/>
    </source>
</evidence>
<keyword evidence="2" id="KW-0560">Oxidoreductase</keyword>
<dbReference type="PRINTS" id="PR00080">
    <property type="entry name" value="SDRFAMILY"/>
</dbReference>
<dbReference type="PANTHER" id="PTHR43639">
    <property type="entry name" value="OXIDOREDUCTASE, SHORT-CHAIN DEHYDROGENASE/REDUCTASE FAMILY (AFU_ORTHOLOGUE AFUA_5G02870)"/>
    <property type="match status" value="1"/>
</dbReference>
<sequence length="251" mass="26005">MSDEIALVTGGARRIGRAIALRLGQAGYAVAVHYGRSRDEAEAVVAAIAAAGGRGAAVQADLAAAEAASTLVSNAVAALGPVTLLVNSASLFEPDALATITSAGWDEQMAVNLRTPVFLAQQMAAHLAEDRYGAVINILDQRVRKLTPDFFSYTLSKAGLATATRTMAQALAPRIRVNAVAPGPTLPSKRQSAEDFARQGAAALLGHGPSVEEIADAVLFLAQARSITGQILAVDGGQHLVWRTPDTEVSE</sequence>